<dbReference type="eggNOG" id="COG3898">
    <property type="taxonomic scope" value="Bacteria"/>
</dbReference>
<dbReference type="HOGENOM" id="CLU_288178_0_0_11"/>
<dbReference type="AlphaFoldDB" id="K0UDC8"/>
<dbReference type="Proteomes" id="UP000006072">
    <property type="component" value="Unassembled WGS sequence"/>
</dbReference>
<dbReference type="eggNOG" id="COG2931">
    <property type="taxonomic scope" value="Bacteria"/>
</dbReference>
<evidence type="ECO:0000313" key="2">
    <source>
        <dbReference type="EMBL" id="EJZ04911.1"/>
    </source>
</evidence>
<feature type="region of interest" description="Disordered" evidence="1">
    <location>
        <begin position="73"/>
        <end position="241"/>
    </location>
</feature>
<evidence type="ECO:0000313" key="3">
    <source>
        <dbReference type="Proteomes" id="UP000006072"/>
    </source>
</evidence>
<keyword evidence="3" id="KW-1185">Reference proteome</keyword>
<reference evidence="2 3" key="1">
    <citation type="journal article" date="2012" name="J. Bacteriol.">
        <title>Complete Genome Sequence of Mycobacterium vaccae Type Strain ATCC 25954.</title>
        <authorList>
            <person name="Ho Y.S."/>
            <person name="Adroub S.A."/>
            <person name="Abadi M."/>
            <person name="Al Alwan B."/>
            <person name="Alkhateeb R."/>
            <person name="Gao G."/>
            <person name="Ragab A."/>
            <person name="Ali S."/>
            <person name="van Soolingen D."/>
            <person name="Bitter W."/>
            <person name="Pain A."/>
            <person name="Abdallah A.M."/>
        </authorList>
    </citation>
    <scope>NUCLEOTIDE SEQUENCE [LARGE SCALE GENOMIC DNA]</scope>
    <source>
        <strain evidence="2 3">ATCC 25954</strain>
    </source>
</reference>
<name>K0UDC8_MYCVA</name>
<dbReference type="EMBL" id="ALQA01000096">
    <property type="protein sequence ID" value="EJZ04911.1"/>
    <property type="molecule type" value="Genomic_DNA"/>
</dbReference>
<feature type="compositionally biased region" description="Acidic residues" evidence="1">
    <location>
        <begin position="106"/>
        <end position="171"/>
    </location>
</feature>
<feature type="compositionally biased region" description="Low complexity" evidence="1">
    <location>
        <begin position="217"/>
        <end position="226"/>
    </location>
</feature>
<evidence type="ECO:0000256" key="1">
    <source>
        <dbReference type="SAM" id="MobiDB-lite"/>
    </source>
</evidence>
<dbReference type="PATRIC" id="fig|1194972.3.peg.5395"/>
<dbReference type="RefSeq" id="WP_003930319.1">
    <property type="nucleotide sequence ID" value="NZ_JH814690.1"/>
</dbReference>
<protein>
    <submittedName>
        <fullName evidence="2">Uncharacterized protein</fullName>
    </submittedName>
</protein>
<comment type="caution">
    <text evidence="2">The sequence shown here is derived from an EMBL/GenBank/DDBJ whole genome shotgun (WGS) entry which is preliminary data.</text>
</comment>
<accession>K0UDC8</accession>
<organism evidence="2 3">
    <name type="scientific">Mycolicibacterium vaccae ATCC 25954</name>
    <dbReference type="NCBI Taxonomy" id="1194972"/>
    <lineage>
        <taxon>Bacteria</taxon>
        <taxon>Bacillati</taxon>
        <taxon>Actinomycetota</taxon>
        <taxon>Actinomycetes</taxon>
        <taxon>Mycobacteriales</taxon>
        <taxon>Mycobacteriaceae</taxon>
        <taxon>Mycolicibacterium</taxon>
    </lineage>
</organism>
<proteinExistence type="predicted"/>
<sequence length="1067" mass="109549">MCAAPARHRAARRGAPDSEWKNFWVAGDPTDTGRARSGRHARKTTPYSSHIGRVGALAVSLGVGLAVANSSGVAYADSDTESSVSSPGNDSVAPGPSVPGAADAAQDGETDATDEVDDDIDEIDDVDGDDETDEDIDDGEDVGDEDPDETDEASDLDPDPESEPPAEEAGAEDAQVPVESDGAPASAGQPSVPPRETEPTDELAGTVQDADTEESSAAESSGAATEVVPLTGAPSPEPTATQEITDSVGLFTAVVSNVVTPFADPDAPARAPWLDALLAWVRRQINHTFFNKSPIYGPITTEQIFTGQLLIDLHATDPNGDPLTYDIIQPEHGWVFRDIITGRFIYTPYQLVAGDPLQDSFQVVIRDDSEHPTGALGGVMSLLHNVARMFGLAQADNVTVTVPVFVDPVIQLPPLITPVAGLGYTLGGDAVKLVSSVLVADGDSDHLAEVIIKIATLAQDGDLLEYATIEGNPITATWDAQTKTLTLSGVATKAQYKQAIEAITFSATQGALLVRGVTISATDADGVDNIAPVLVAVAVLPALHLPPLVTPLPGLGYTLGEAPVKLVSAVDIADGDSSSLSKLVLKIATFAQSGDVLGYVAPSGNPITGSWDAETKTLTLSGVATKAQYEEALKAVTFAATQGALLARGVTISATDADGVDNIAPGFVTVGVWLATQLPPLVTPVGAPTHTLGSTPVKVVAAVDIADGDSQYLSEAVLKIALLGQNGDTLGYVAPSGNPVTGSWNAAARTLTLSGVATKAQYEEAIRAVTFAATQGAGIVRTITIDVTDDTGVQSLTSGVVLAGVRWSLPPLVTPVGAPTHTVGSAPVKLVSGVDIADGDSAYLSKAVLRIALLGQNGDTLGYVAPAGNPVTAVWDSGTRTLTLSGVATKAQYEAAIKAVTFSATQGVGIVRTITVDVSDDTGVQSLTSGIVLAGARNPLPPLVTAFGGRSYTVGKQPVQPISAVDIVDADSDYLTRATVEVTLFGRSGDVLQFSGLAGVPITASYDAGTRTLTLSGTATKAQYEAALKAITFTATGGSWTTRTLAVRVTDDAGVRSSAGLLTLSVW</sequence>
<feature type="region of interest" description="Disordered" evidence="1">
    <location>
        <begin position="1"/>
        <end position="49"/>
    </location>
</feature>
<gene>
    <name evidence="2" type="ORF">MVAC_27129</name>
</gene>
<feature type="compositionally biased region" description="Basic residues" evidence="1">
    <location>
        <begin position="1"/>
        <end position="12"/>
    </location>
</feature>